<dbReference type="GO" id="GO:0005737">
    <property type="term" value="C:cytoplasm"/>
    <property type="evidence" value="ECO:0007669"/>
    <property type="project" value="TreeGrafter"/>
</dbReference>
<feature type="domain" description="SAC3/GANP/THP3 conserved" evidence="2">
    <location>
        <begin position="213"/>
        <end position="502"/>
    </location>
</feature>
<dbReference type="Pfam" id="PF03399">
    <property type="entry name" value="SAC3_GANP"/>
    <property type="match status" value="1"/>
</dbReference>
<evidence type="ECO:0000259" key="2">
    <source>
        <dbReference type="Pfam" id="PF03399"/>
    </source>
</evidence>
<organism evidence="3 4">
    <name type="scientific">Gryllus longicercus</name>
    <dbReference type="NCBI Taxonomy" id="2509291"/>
    <lineage>
        <taxon>Eukaryota</taxon>
        <taxon>Metazoa</taxon>
        <taxon>Ecdysozoa</taxon>
        <taxon>Arthropoda</taxon>
        <taxon>Hexapoda</taxon>
        <taxon>Insecta</taxon>
        <taxon>Pterygota</taxon>
        <taxon>Neoptera</taxon>
        <taxon>Polyneoptera</taxon>
        <taxon>Orthoptera</taxon>
        <taxon>Ensifera</taxon>
        <taxon>Gryllidea</taxon>
        <taxon>Grylloidea</taxon>
        <taxon>Gryllidae</taxon>
        <taxon>Gryllinae</taxon>
        <taxon>Gryllus</taxon>
    </lineage>
</organism>
<feature type="region of interest" description="Disordered" evidence="1">
    <location>
        <begin position="627"/>
        <end position="656"/>
    </location>
</feature>
<feature type="compositionally biased region" description="Basic and acidic residues" evidence="1">
    <location>
        <begin position="131"/>
        <end position="159"/>
    </location>
</feature>
<dbReference type="InterPro" id="IPR045107">
    <property type="entry name" value="SAC3/GANP/THP3"/>
</dbReference>
<feature type="region of interest" description="Disordered" evidence="1">
    <location>
        <begin position="671"/>
        <end position="703"/>
    </location>
</feature>
<feature type="compositionally biased region" description="Acidic residues" evidence="1">
    <location>
        <begin position="1071"/>
        <end position="1087"/>
    </location>
</feature>
<dbReference type="GO" id="GO:0070390">
    <property type="term" value="C:transcription export complex 2"/>
    <property type="evidence" value="ECO:0007669"/>
    <property type="project" value="TreeGrafter"/>
</dbReference>
<evidence type="ECO:0000256" key="1">
    <source>
        <dbReference type="SAM" id="MobiDB-lite"/>
    </source>
</evidence>
<dbReference type="GO" id="GO:0006406">
    <property type="term" value="P:mRNA export from nucleus"/>
    <property type="evidence" value="ECO:0007669"/>
    <property type="project" value="TreeGrafter"/>
</dbReference>
<dbReference type="Proteomes" id="UP001378592">
    <property type="component" value="Unassembled WGS sequence"/>
</dbReference>
<accession>A0AAN9VUH2</accession>
<feature type="region of interest" description="Disordered" evidence="1">
    <location>
        <begin position="1"/>
        <end position="85"/>
    </location>
</feature>
<keyword evidence="4" id="KW-1185">Reference proteome</keyword>
<sequence length="1726" mass="194453">MEERTPEAPNQPLIHSHSLQQTPFTQAMAARADSPSRKGGLKSHVVLMKPYDLEEMDEEDEGDEIVQEVEPPVDEPDALNDPTGIASGQYLLWSMDWGELDQERRNRKRPAVEDLPEEVREELASMSGADTEVRPKTQKPKLEIPESVKEPSRGRKSPADEVGVSDIATILSKPAKTAEERLAVLEARDKLIRIRSNQQRCPRLKNVGKCPDMCPEKERYQRIARHQVDYYEYNKETKEVNLGSMVKIYARSSADQQMPLPHDLRPVSVLWMTMSYLVNQFMDLADSPGENLGEWYHFLWDRMRSIRKDITQLALCDTLSVQILEMCARFHIFCMERLREEKMAVFDEKINRENLTKCLQSLQYMYNDLFLKNVSCPNEPEFQAYSILLHINSDLCTSTILGLRTEMRQHEKVQFAINAFLAVTMKNYVRFFKLVKSTTYLNACILHQYFAQVRAHAMLSIIRAYSRQKMRNTYPLPELQTQLLFDSIEDVLVFCRFSKVPVEDNNIVLEKTSHPIPMQEKMKRSFVGVECKRQTSIRDIVTGGCCLADTATLHKVHDSFDENGVLKQEAWYAEDQESSLLSVDLQEIGTLSKNTVVSSGPSSGLSEVSTVQEHVSHVPSSHFMVTQSSIQQTQKSVSSETQKNAFGSPRPVISSPHMPDMPFEMQRVHKSAESINVSEGESSARPLVQQSSESLNPDLGFSSEEQSSVKGFVFRIPDAKLEMKDNQAGQNSGIVPKAYASRTLQSIFGSVGSATSVNRSPGSSVLRNASSGHSVDTSQLTFVPSTSGHWVSPSQDAKTTVVCKQNSQNAMTLIDASNNIEMDSFQQMNSDNLFKSPDLVSSSPTSALQFPGSFGNRSGDFWGQSSTKTLPVSVQSFVKDSTPINPLAAKVSSTSSNQFPVSVHALPSPTSMEPSDARPSVSPLTGTQVIFPNASVQFSSPSIQSQQITDAPQKSLHVPTRAVTVSTSVFGMHSRPLTTPQTFPPSDITSSTIVSYQTTFNTPASNSPLIPGMPNADKPASAINNFSFSLNKPITITTSHVAIPSVTSSVGGLFTSDESPLNEKTSIPPEPDSESLMDLDSDRDEENNTEKLASSKLGKIEAMSPTGGRVSLPSPIRSSNLRKEPSSISKISYQEMVEKRNHRIKQLVCEIFRQWRLFAYRSKLKRRLQSQEKCVTVTTKLSLEEQVHELPMPKGCVAVDYQTRLEHLLDLEEIKLPTSVFPDIPKIRLENVLSTVLPKVQLEKGNLETNMFWKLCLSLPSELEGKKFGLQLDEWIAATFCEDSDNDILRINRTPIGEKYNLFTSVQRTVGVVKEVLKGVNGLLFFAPQCLRNKNNAFERYQSLVQLSSPQEFPLPIVAIISNSQWVEVCQKWFTSDVQKKRIAAFKIIGPFGKKSVCVSKELIDGISWLTQYIRPAPPFEYWLLKEVFLMLMRDLWTRVRFSLACRCSSGFVQHPDDLLHLYNDALRRLHRMIANDKMHDYGDVAPELEDLAKHSVCDKYNCSIFLKNPEYCKQINDGFSQVQLNICVPPSEKLSVESFCEAVYSYNPRLRGPIYHFLRSWNKDEDVDWTFIVESLTELHIRETIGKLKLWKLVVVFMKNDIQKFRSEPWYAGWLLDRLPNQKHSEEVLSDKLSPAVSIDSDLSVAAKEVDVPSIDDDEKLLSDFESMLNALDELKKADLKHDSNLSEVFSPSDSKDQNKCIQIDCSQLDILESQLEYYAKILKD</sequence>
<name>A0AAN9VUH2_9ORTH</name>
<feature type="region of interest" description="Disordered" evidence="1">
    <location>
        <begin position="1103"/>
        <end position="1123"/>
    </location>
</feature>
<reference evidence="3 4" key="1">
    <citation type="submission" date="2024-03" db="EMBL/GenBank/DDBJ databases">
        <title>The genome assembly and annotation of the cricket Gryllus longicercus Weissman &amp; Gray.</title>
        <authorList>
            <person name="Szrajer S."/>
            <person name="Gray D."/>
            <person name="Ylla G."/>
        </authorList>
    </citation>
    <scope>NUCLEOTIDE SEQUENCE [LARGE SCALE GENOMIC DNA]</scope>
    <source>
        <strain evidence="3">DAG 2021-001</strain>
        <tissue evidence="3">Whole body minus gut</tissue>
    </source>
</reference>
<feature type="region of interest" description="Disordered" evidence="1">
    <location>
        <begin position="598"/>
        <end position="617"/>
    </location>
</feature>
<gene>
    <name evidence="3" type="ORF">R5R35_013629</name>
</gene>
<evidence type="ECO:0000313" key="4">
    <source>
        <dbReference type="Proteomes" id="UP001378592"/>
    </source>
</evidence>
<dbReference type="PANTHER" id="PTHR12436:SF3">
    <property type="entry name" value="GERMINAL-CENTER ASSOCIATED NUCLEAR PROTEIN"/>
    <property type="match status" value="1"/>
</dbReference>
<feature type="region of interest" description="Disordered" evidence="1">
    <location>
        <begin position="1054"/>
        <end position="1091"/>
    </location>
</feature>
<dbReference type="PANTHER" id="PTHR12436">
    <property type="entry name" value="80 KDA MCM3-ASSOCIATED PROTEIN"/>
    <property type="match status" value="1"/>
</dbReference>
<comment type="caution">
    <text evidence="3">The sequence shown here is derived from an EMBL/GenBank/DDBJ whole genome shotgun (WGS) entry which is preliminary data.</text>
</comment>
<feature type="compositionally biased region" description="Acidic residues" evidence="1">
    <location>
        <begin position="53"/>
        <end position="78"/>
    </location>
</feature>
<feature type="compositionally biased region" description="Polar residues" evidence="1">
    <location>
        <begin position="627"/>
        <end position="645"/>
    </location>
</feature>
<feature type="compositionally biased region" description="Polar residues" evidence="1">
    <location>
        <begin position="1054"/>
        <end position="1065"/>
    </location>
</feature>
<proteinExistence type="predicted"/>
<feature type="compositionally biased region" description="Low complexity" evidence="1">
    <location>
        <begin position="598"/>
        <end position="609"/>
    </location>
</feature>
<protein>
    <recommendedName>
        <fullName evidence="2">SAC3/GANP/THP3 conserved domain-containing protein</fullName>
    </recommendedName>
</protein>
<feature type="region of interest" description="Disordered" evidence="1">
    <location>
        <begin position="102"/>
        <end position="161"/>
    </location>
</feature>
<dbReference type="Gene3D" id="1.25.40.990">
    <property type="match status" value="1"/>
</dbReference>
<evidence type="ECO:0000313" key="3">
    <source>
        <dbReference type="EMBL" id="KAK7868325.1"/>
    </source>
</evidence>
<dbReference type="EMBL" id="JAZDUA010000096">
    <property type="protein sequence ID" value="KAK7868325.1"/>
    <property type="molecule type" value="Genomic_DNA"/>
</dbReference>
<dbReference type="InterPro" id="IPR005062">
    <property type="entry name" value="SAC3/GANP/THP3_conserved"/>
</dbReference>